<dbReference type="PANTHER" id="PTHR43510:SF1">
    <property type="entry name" value="AMINOTRANSFERASE FUNCTION, HYPOTHETICAL (EUROFUNG)"/>
    <property type="match status" value="1"/>
</dbReference>
<evidence type="ECO:0000313" key="2">
    <source>
        <dbReference type="EMBL" id="KKS46951.1"/>
    </source>
</evidence>
<keyword evidence="2" id="KW-0808">Transferase</keyword>
<dbReference type="SUPFAM" id="SSF53383">
    <property type="entry name" value="PLP-dependent transferases"/>
    <property type="match status" value="1"/>
</dbReference>
<dbReference type="PANTHER" id="PTHR43510">
    <property type="entry name" value="AMINOTRANSFERASE FUNCTION, HYPOTHETICAL (EUROFUNG)"/>
    <property type="match status" value="1"/>
</dbReference>
<dbReference type="Pfam" id="PF00155">
    <property type="entry name" value="Aminotran_1_2"/>
    <property type="match status" value="1"/>
</dbReference>
<dbReference type="InterPro" id="IPR015422">
    <property type="entry name" value="PyrdxlP-dep_Trfase_small"/>
</dbReference>
<dbReference type="InterPro" id="IPR015421">
    <property type="entry name" value="PyrdxlP-dep_Trfase_major"/>
</dbReference>
<organism evidence="2 3">
    <name type="scientific">Candidatus Gottesmanbacteria bacterium GW2011_GWA2_42_18</name>
    <dbReference type="NCBI Taxonomy" id="1618442"/>
    <lineage>
        <taxon>Bacteria</taxon>
        <taxon>Candidatus Gottesmaniibacteriota</taxon>
    </lineage>
</organism>
<sequence>MKFQPFKLERYFARYEFSAKYLLCSSDCDGLAVSDLLSLADEETRKMWQELKVGYTESLGLPLLRQEIIKLYQGINQDDVLVAAPEEGIFIAMNVLLNKGDHIICTFPGYQSLYEIAHSLGCEVTKWVLDEEKDWGVNLTFIEKNIKKNTKLIIINFPHNPTGSLINKKDFQKIAQIAKAHDLYLFSDEMYRFLELNPDHRLPSAYEVYDKAISLFGMSKTFGMAGVRIGWLVTKDKKIFEEMKVFKDYTTICSSAPSEILSLIALRARDVIIAHHLERIKNNLNLLEIFFEKHQNLFSWVRPKAGTIGFPQLKGKINSLTFCRELVERTGIMLLPSTVYDFDDKHFRIGFGRENMPEVLKIFEKYIVNNG</sequence>
<keyword evidence="2" id="KW-0032">Aminotransferase</keyword>
<evidence type="ECO:0000313" key="3">
    <source>
        <dbReference type="Proteomes" id="UP000034320"/>
    </source>
</evidence>
<reference evidence="2 3" key="1">
    <citation type="journal article" date="2015" name="Nature">
        <title>rRNA introns, odd ribosomes, and small enigmatic genomes across a large radiation of phyla.</title>
        <authorList>
            <person name="Brown C.T."/>
            <person name="Hug L.A."/>
            <person name="Thomas B.C."/>
            <person name="Sharon I."/>
            <person name="Castelle C.J."/>
            <person name="Singh A."/>
            <person name="Wilkins M.J."/>
            <person name="Williams K.H."/>
            <person name="Banfield J.F."/>
        </authorList>
    </citation>
    <scope>NUCLEOTIDE SEQUENCE [LARGE SCALE GENOMIC DNA]</scope>
</reference>
<evidence type="ECO:0000259" key="1">
    <source>
        <dbReference type="Pfam" id="PF00155"/>
    </source>
</evidence>
<dbReference type="AlphaFoldDB" id="A0A0G1BKY1"/>
<protein>
    <submittedName>
        <fullName evidence="2">Aminotransferase</fullName>
    </submittedName>
</protein>
<feature type="domain" description="Aminotransferase class I/classII large" evidence="1">
    <location>
        <begin position="22"/>
        <end position="354"/>
    </location>
</feature>
<dbReference type="Gene3D" id="3.90.1150.10">
    <property type="entry name" value="Aspartate Aminotransferase, domain 1"/>
    <property type="match status" value="1"/>
</dbReference>
<dbReference type="InterPro" id="IPR015424">
    <property type="entry name" value="PyrdxlP-dep_Trfase"/>
</dbReference>
<dbReference type="InterPro" id="IPR004839">
    <property type="entry name" value="Aminotransferase_I/II_large"/>
</dbReference>
<dbReference type="Proteomes" id="UP000034320">
    <property type="component" value="Unassembled WGS sequence"/>
</dbReference>
<comment type="caution">
    <text evidence="2">The sequence shown here is derived from an EMBL/GenBank/DDBJ whole genome shotgun (WGS) entry which is preliminary data.</text>
</comment>
<name>A0A0G1BKY1_9BACT</name>
<proteinExistence type="predicted"/>
<accession>A0A0G1BKY1</accession>
<dbReference type="Gene3D" id="3.40.640.10">
    <property type="entry name" value="Type I PLP-dependent aspartate aminotransferase-like (Major domain)"/>
    <property type="match status" value="1"/>
</dbReference>
<dbReference type="GO" id="GO:0008483">
    <property type="term" value="F:transaminase activity"/>
    <property type="evidence" value="ECO:0007669"/>
    <property type="project" value="UniProtKB-KW"/>
</dbReference>
<gene>
    <name evidence="2" type="ORF">UV09_C0011G0014</name>
</gene>
<dbReference type="EMBL" id="LCDD01000011">
    <property type="protein sequence ID" value="KKS46951.1"/>
    <property type="molecule type" value="Genomic_DNA"/>
</dbReference>
<dbReference type="CDD" id="cd00609">
    <property type="entry name" value="AAT_like"/>
    <property type="match status" value="1"/>
</dbReference>
<dbReference type="PATRIC" id="fig|1618442.3.peg.514"/>
<dbReference type="GO" id="GO:0030170">
    <property type="term" value="F:pyridoxal phosphate binding"/>
    <property type="evidence" value="ECO:0007669"/>
    <property type="project" value="InterPro"/>
</dbReference>